<accession>E0UHI1</accession>
<dbReference type="eggNOG" id="ENOG5032RTW">
    <property type="taxonomic scope" value="Bacteria"/>
</dbReference>
<dbReference type="OrthoDB" id="582622at2"/>
<dbReference type="STRING" id="497965.Cyan7822_0070"/>
<dbReference type="RefSeq" id="WP_013320232.1">
    <property type="nucleotide sequence ID" value="NC_014501.1"/>
</dbReference>
<evidence type="ECO:0008006" key="3">
    <source>
        <dbReference type="Google" id="ProtNLM"/>
    </source>
</evidence>
<name>E0UHI1_GLOV7</name>
<organism evidence="1 2">
    <name type="scientific">Gloeothece verrucosa (strain PCC 7822)</name>
    <name type="common">Cyanothece sp. (strain PCC 7822)</name>
    <dbReference type="NCBI Taxonomy" id="497965"/>
    <lineage>
        <taxon>Bacteria</taxon>
        <taxon>Bacillati</taxon>
        <taxon>Cyanobacteriota</taxon>
        <taxon>Cyanophyceae</taxon>
        <taxon>Oscillatoriophycideae</taxon>
        <taxon>Chroococcales</taxon>
        <taxon>Aphanothecaceae</taxon>
        <taxon>Gloeothece</taxon>
        <taxon>Gloeothece verrucosa</taxon>
    </lineage>
</organism>
<keyword evidence="2" id="KW-1185">Reference proteome</keyword>
<reference evidence="2" key="1">
    <citation type="journal article" date="2011" name="MBio">
        <title>Novel metabolic attributes of the genus Cyanothece, comprising a group of unicellular nitrogen-fixing Cyanobacteria.</title>
        <authorList>
            <person name="Bandyopadhyay A."/>
            <person name="Elvitigala T."/>
            <person name="Welsh E."/>
            <person name="Stockel J."/>
            <person name="Liberton M."/>
            <person name="Min H."/>
            <person name="Sherman L.A."/>
            <person name="Pakrasi H.B."/>
        </authorList>
    </citation>
    <scope>NUCLEOTIDE SEQUENCE [LARGE SCALE GENOMIC DNA]</scope>
    <source>
        <strain evidence="2">PCC 7822</strain>
    </source>
</reference>
<evidence type="ECO:0000313" key="2">
    <source>
        <dbReference type="Proteomes" id="UP000008206"/>
    </source>
</evidence>
<proteinExistence type="predicted"/>
<dbReference type="InterPro" id="IPR019728">
    <property type="entry name" value="DUF2605"/>
</dbReference>
<evidence type="ECO:0000313" key="1">
    <source>
        <dbReference type="EMBL" id="ADN12122.1"/>
    </source>
</evidence>
<dbReference type="Proteomes" id="UP000008206">
    <property type="component" value="Chromosome"/>
</dbReference>
<protein>
    <recommendedName>
        <fullName evidence="3">DUF2605 domain-containing protein</fullName>
    </recommendedName>
</protein>
<sequence length="107" mass="12475">MSNSQPSEPELLNTVLKPLLEDFQYWFSRACTLLENERLSFISCEEQTDLLERVKQAQKEVTTAQMLFQATDGQAGIEASMLVPWHNLVAECWRISMRWRSIKQKPE</sequence>
<dbReference type="EMBL" id="CP002198">
    <property type="protein sequence ID" value="ADN12122.1"/>
    <property type="molecule type" value="Genomic_DNA"/>
</dbReference>
<dbReference type="AlphaFoldDB" id="E0UHI1"/>
<dbReference type="KEGG" id="cyj:Cyan7822_0070"/>
<dbReference type="Pfam" id="PF10792">
    <property type="entry name" value="DUF2605"/>
    <property type="match status" value="1"/>
</dbReference>
<dbReference type="HOGENOM" id="CLU_169604_0_0_3"/>
<gene>
    <name evidence="1" type="ordered locus">Cyan7822_0070</name>
</gene>